<evidence type="ECO:0000256" key="5">
    <source>
        <dbReference type="ARBA" id="ARBA00022840"/>
    </source>
</evidence>
<organism evidence="9 10">
    <name type="scientific">Chondrus crispus</name>
    <name type="common">Carrageen Irish moss</name>
    <name type="synonym">Polymorpha crispa</name>
    <dbReference type="NCBI Taxonomy" id="2769"/>
    <lineage>
        <taxon>Eukaryota</taxon>
        <taxon>Rhodophyta</taxon>
        <taxon>Florideophyceae</taxon>
        <taxon>Rhodymeniophycidae</taxon>
        <taxon>Gigartinales</taxon>
        <taxon>Gigartinaceae</taxon>
        <taxon>Chondrus</taxon>
    </lineage>
</organism>
<dbReference type="STRING" id="2769.R7QF36"/>
<keyword evidence="3 6" id="KW-0547">Nucleotide-binding</keyword>
<feature type="binding site" evidence="6">
    <location>
        <position position="51"/>
    </location>
    <ligand>
        <name>ATP</name>
        <dbReference type="ChEBI" id="CHEBI:30616"/>
    </ligand>
</feature>
<keyword evidence="10" id="KW-1185">Reference proteome</keyword>
<evidence type="ECO:0000313" key="9">
    <source>
        <dbReference type="EMBL" id="CDF36388.1"/>
    </source>
</evidence>
<dbReference type="InterPro" id="IPR017441">
    <property type="entry name" value="Protein_kinase_ATP_BS"/>
</dbReference>
<gene>
    <name evidence="9" type="ORF">CHC_T00009344001</name>
</gene>
<evidence type="ECO:0000256" key="7">
    <source>
        <dbReference type="RuleBase" id="RU000304"/>
    </source>
</evidence>
<reference evidence="10" key="1">
    <citation type="journal article" date="2013" name="Proc. Natl. Acad. Sci. U.S.A.">
        <title>Genome structure and metabolic features in the red seaweed Chondrus crispus shed light on evolution of the Archaeplastida.</title>
        <authorList>
            <person name="Collen J."/>
            <person name="Porcel B."/>
            <person name="Carre W."/>
            <person name="Ball S.G."/>
            <person name="Chaparro C."/>
            <person name="Tonon T."/>
            <person name="Barbeyron T."/>
            <person name="Michel G."/>
            <person name="Noel B."/>
            <person name="Valentin K."/>
            <person name="Elias M."/>
            <person name="Artiguenave F."/>
            <person name="Arun A."/>
            <person name="Aury J.M."/>
            <person name="Barbosa-Neto J.F."/>
            <person name="Bothwell J.H."/>
            <person name="Bouget F.Y."/>
            <person name="Brillet L."/>
            <person name="Cabello-Hurtado F."/>
            <person name="Capella-Gutierrez S."/>
            <person name="Charrier B."/>
            <person name="Cladiere L."/>
            <person name="Cock J.M."/>
            <person name="Coelho S.M."/>
            <person name="Colleoni C."/>
            <person name="Czjzek M."/>
            <person name="Da Silva C."/>
            <person name="Delage L."/>
            <person name="Denoeud F."/>
            <person name="Deschamps P."/>
            <person name="Dittami S.M."/>
            <person name="Gabaldon T."/>
            <person name="Gachon C.M."/>
            <person name="Groisillier A."/>
            <person name="Herve C."/>
            <person name="Jabbari K."/>
            <person name="Katinka M."/>
            <person name="Kloareg B."/>
            <person name="Kowalczyk N."/>
            <person name="Labadie K."/>
            <person name="Leblanc C."/>
            <person name="Lopez P.J."/>
            <person name="McLachlan D.H."/>
            <person name="Meslet-Cladiere L."/>
            <person name="Moustafa A."/>
            <person name="Nehr Z."/>
            <person name="Nyvall Collen P."/>
            <person name="Panaud O."/>
            <person name="Partensky F."/>
            <person name="Poulain J."/>
            <person name="Rensing S.A."/>
            <person name="Rousvoal S."/>
            <person name="Samson G."/>
            <person name="Symeonidi A."/>
            <person name="Weissenbach J."/>
            <person name="Zambounis A."/>
            <person name="Wincker P."/>
            <person name="Boyen C."/>
        </authorList>
    </citation>
    <scope>NUCLEOTIDE SEQUENCE [LARGE SCALE GENOMIC DNA]</scope>
    <source>
        <strain evidence="10">cv. Stackhouse</strain>
    </source>
</reference>
<dbReference type="InterPro" id="IPR008271">
    <property type="entry name" value="Ser/Thr_kinase_AS"/>
</dbReference>
<dbReference type="OrthoDB" id="193931at2759"/>
<evidence type="ECO:0000256" key="4">
    <source>
        <dbReference type="ARBA" id="ARBA00022777"/>
    </source>
</evidence>
<dbReference type="CDD" id="cd14003">
    <property type="entry name" value="STKc_AMPK-like"/>
    <property type="match status" value="1"/>
</dbReference>
<evidence type="ECO:0000256" key="1">
    <source>
        <dbReference type="ARBA" id="ARBA00022527"/>
    </source>
</evidence>
<dbReference type="GO" id="GO:0035556">
    <property type="term" value="P:intracellular signal transduction"/>
    <property type="evidence" value="ECO:0007669"/>
    <property type="project" value="TreeGrafter"/>
</dbReference>
<dbReference type="GeneID" id="17323922"/>
<evidence type="ECO:0000256" key="2">
    <source>
        <dbReference type="ARBA" id="ARBA00022679"/>
    </source>
</evidence>
<dbReference type="PROSITE" id="PS00107">
    <property type="entry name" value="PROTEIN_KINASE_ATP"/>
    <property type="match status" value="1"/>
</dbReference>
<dbReference type="GO" id="GO:0004674">
    <property type="term" value="F:protein serine/threonine kinase activity"/>
    <property type="evidence" value="ECO:0007669"/>
    <property type="project" value="UniProtKB-KW"/>
</dbReference>
<dbReference type="PANTHER" id="PTHR24346">
    <property type="entry name" value="MAP/MICROTUBULE AFFINITY-REGULATING KINASE"/>
    <property type="match status" value="1"/>
</dbReference>
<protein>
    <submittedName>
        <fullName evidence="9">Serine/threonine protein kinase</fullName>
    </submittedName>
</protein>
<accession>R7QF36</accession>
<dbReference type="GO" id="GO:0005737">
    <property type="term" value="C:cytoplasm"/>
    <property type="evidence" value="ECO:0007669"/>
    <property type="project" value="TreeGrafter"/>
</dbReference>
<dbReference type="KEGG" id="ccp:CHC_T00009344001"/>
<dbReference type="RefSeq" id="XP_005716207.1">
    <property type="nucleotide sequence ID" value="XM_005716150.1"/>
</dbReference>
<dbReference type="EMBL" id="HG001775">
    <property type="protein sequence ID" value="CDF36388.1"/>
    <property type="molecule type" value="Genomic_DNA"/>
</dbReference>
<dbReference type="PROSITE" id="PS00108">
    <property type="entry name" value="PROTEIN_KINASE_ST"/>
    <property type="match status" value="1"/>
</dbReference>
<feature type="domain" description="Protein kinase" evidence="8">
    <location>
        <begin position="22"/>
        <end position="277"/>
    </location>
</feature>
<keyword evidence="4 9" id="KW-0418">Kinase</keyword>
<name>R7QF36_CHOCR</name>
<dbReference type="FunFam" id="1.10.510.10:FF:000571">
    <property type="entry name" value="Maternal embryonic leucine zipper kinase"/>
    <property type="match status" value="1"/>
</dbReference>
<keyword evidence="2" id="KW-0808">Transferase</keyword>
<evidence type="ECO:0000256" key="6">
    <source>
        <dbReference type="PROSITE-ProRule" id="PRU10141"/>
    </source>
</evidence>
<evidence type="ECO:0000256" key="3">
    <source>
        <dbReference type="ARBA" id="ARBA00022741"/>
    </source>
</evidence>
<dbReference type="Pfam" id="PF00069">
    <property type="entry name" value="Pkinase"/>
    <property type="match status" value="1"/>
</dbReference>
<dbReference type="OMA" id="MDCKYNI"/>
<keyword evidence="1 7" id="KW-0723">Serine/threonine-protein kinase</keyword>
<dbReference type="SMART" id="SM00220">
    <property type="entry name" value="S_TKc"/>
    <property type="match status" value="1"/>
</dbReference>
<keyword evidence="5 6" id="KW-0067">ATP-binding</keyword>
<dbReference type="InterPro" id="IPR011009">
    <property type="entry name" value="Kinase-like_dom_sf"/>
</dbReference>
<dbReference type="FunFam" id="3.30.200.20:FF:000003">
    <property type="entry name" value="Non-specific serine/threonine protein kinase"/>
    <property type="match status" value="1"/>
</dbReference>
<dbReference type="InterPro" id="IPR000719">
    <property type="entry name" value="Prot_kinase_dom"/>
</dbReference>
<evidence type="ECO:0000313" key="10">
    <source>
        <dbReference type="Proteomes" id="UP000012073"/>
    </source>
</evidence>
<proteinExistence type="inferred from homology"/>
<comment type="similarity">
    <text evidence="7">Belongs to the protein kinase superfamily.</text>
</comment>
<dbReference type="SUPFAM" id="SSF56112">
    <property type="entry name" value="Protein kinase-like (PK-like)"/>
    <property type="match status" value="1"/>
</dbReference>
<dbReference type="PANTHER" id="PTHR24346:SF30">
    <property type="entry name" value="MATERNAL EMBRYONIC LEUCINE ZIPPER KINASE"/>
    <property type="match status" value="1"/>
</dbReference>
<evidence type="ECO:0000259" key="8">
    <source>
        <dbReference type="PROSITE" id="PS50011"/>
    </source>
</evidence>
<dbReference type="AlphaFoldDB" id="R7QF36"/>
<dbReference type="GO" id="GO:0005524">
    <property type="term" value="F:ATP binding"/>
    <property type="evidence" value="ECO:0007669"/>
    <property type="project" value="UniProtKB-UniRule"/>
</dbReference>
<dbReference type="PROSITE" id="PS50011">
    <property type="entry name" value="PROTEIN_KINASE_DOM"/>
    <property type="match status" value="1"/>
</dbReference>
<dbReference type="Proteomes" id="UP000012073">
    <property type="component" value="Unassembled WGS sequence"/>
</dbReference>
<dbReference type="Gene3D" id="1.10.510.10">
    <property type="entry name" value="Transferase(Phosphotransferase) domain 1"/>
    <property type="match status" value="1"/>
</dbReference>
<dbReference type="Gramene" id="CDF36388">
    <property type="protein sequence ID" value="CDF36388"/>
    <property type="gene ID" value="CHC_T00009344001"/>
</dbReference>
<sequence>MTFLSCSQTYVQGVRGKCVGPYELLDTLGSGNFGKVKRARHIYLDTFFAIKIVEKSVLVDNISGNMDIRREMSILRALDHPHIVSLQEVMHSRHRVYLVMDLASRGDFYDLLKKHGPFAENQARIYFAQLVDAVAYCHERGVFHRDLKPENLLLDAQGDLKVTDFGFGAMQDRAGTVLRTSCGSPHYCAPEVWGGQDGYDGRKADAFSAGVILYTLVAGGQPFNDEKDWKVLKKVAKCQPSYPDKMSVELVDLLEKLIVKKPAERWDLQMVKNHPWLARTSLYERQSVLMKKEMGFVLVGGCNQEGRTQGVFSRMFGKSDAEEGWEGGEVGSCHSWAVHSDPLLIL</sequence>